<dbReference type="AlphaFoldDB" id="Q9RZF2"/>
<dbReference type="InterPro" id="IPR045569">
    <property type="entry name" value="Metalloprtase-TldD/E_C"/>
</dbReference>
<dbReference type="InParanoid" id="Q9RZF2"/>
<dbReference type="OrthoDB" id="9803213at2"/>
<feature type="region of interest" description="Disordered" evidence="2">
    <location>
        <begin position="1"/>
        <end position="23"/>
    </location>
</feature>
<dbReference type="GO" id="GO:0005829">
    <property type="term" value="C:cytosol"/>
    <property type="evidence" value="ECO:0000318"/>
    <property type="project" value="GO_Central"/>
</dbReference>
<evidence type="ECO:0000259" key="3">
    <source>
        <dbReference type="Pfam" id="PF19289"/>
    </source>
</evidence>
<dbReference type="Proteomes" id="UP000002524">
    <property type="component" value="Plasmid CP1"/>
</dbReference>
<dbReference type="InterPro" id="IPR051463">
    <property type="entry name" value="Peptidase_U62_metallo"/>
</dbReference>
<dbReference type="Pfam" id="PF19289">
    <property type="entry name" value="PmbA_TldD_3rd"/>
    <property type="match status" value="1"/>
</dbReference>
<keyword evidence="4" id="KW-0614">Plasmid</keyword>
<dbReference type="SUPFAM" id="SSF111283">
    <property type="entry name" value="Putative modulator of DNA gyrase, PmbA/TldD"/>
    <property type="match status" value="1"/>
</dbReference>
<comment type="similarity">
    <text evidence="1">Belongs to the peptidase U62 family.</text>
</comment>
<sequence>MDVMVRPSGMPAESGQEPMADGPVAAPFMRLSSKLRDDLYEEVRHDKTWHQRLTWSRGEWTPGSLTSLASRFERSLRWNKVKPEKENFDSPRPTIQSQSICREHLTGTAPEFLSEETLRILTEAVGSAQIKEAVIDMECWERTFLNSEGCSVTTQGKWFDFYASYNTGAALVRWRDGTSTQEEVSRLARPPLPILGRGVTWSEPRTIDTVRYDLVLLSPTASSVVIHELIGHGCEHFREKIVGLRVGPEELRVVAFPKNGSGFDDEGTPSEEIVLVENGIVRHAVRDRATGGMAPFSGLTKVASHGVKPGSRCTHLKAEGESSQEGVTGVPAERTVWIEHFSAANYHSGRAFFRSGLAWVGSREELLYPLMPFTMSIDIYELASLLWHLDGQTERARSGLCNKDGEFLPTFNFAPKIALRPVVSIRP</sequence>
<dbReference type="HOGENOM" id="CLU_724912_0_0_0"/>
<gene>
    <name evidence="4" type="ordered locus">DR_C0038</name>
</gene>
<keyword evidence="5" id="KW-1185">Reference proteome</keyword>
<feature type="domain" description="Metalloprotease TldD/E C-terminal" evidence="3">
    <location>
        <begin position="215"/>
        <end position="382"/>
    </location>
</feature>
<accession>Q9RZF2</accession>
<name>Q9RZF2_DEIRA</name>
<dbReference type="PIR" id="H75638">
    <property type="entry name" value="H75638"/>
</dbReference>
<dbReference type="EMBL" id="AE001827">
    <property type="protein sequence ID" value="AAF12675.1"/>
    <property type="molecule type" value="Genomic_DNA"/>
</dbReference>
<dbReference type="GO" id="GO:0006508">
    <property type="term" value="P:proteolysis"/>
    <property type="evidence" value="ECO:0007669"/>
    <property type="project" value="InterPro"/>
</dbReference>
<dbReference type="SMR" id="Q9RZF2"/>
<dbReference type="DNASU" id="1799909"/>
<dbReference type="KEGG" id="dra:DR_C0038"/>
<geneLocation type="plasmid" evidence="4 5">
    <name>CP1</name>
</geneLocation>
<proteinExistence type="inferred from homology"/>
<organism evidence="4 5">
    <name type="scientific">Deinococcus radiodurans (strain ATCC 13939 / DSM 20539 / JCM 16871 / CCUG 27074 / LMG 4051 / NBRC 15346 / NCIMB 9279 / VKM B-1422 / R1)</name>
    <dbReference type="NCBI Taxonomy" id="243230"/>
    <lineage>
        <taxon>Bacteria</taxon>
        <taxon>Thermotogati</taxon>
        <taxon>Deinococcota</taxon>
        <taxon>Deinococci</taxon>
        <taxon>Deinococcales</taxon>
        <taxon>Deinococcaceae</taxon>
        <taxon>Deinococcus</taxon>
    </lineage>
</organism>
<evidence type="ECO:0000256" key="2">
    <source>
        <dbReference type="SAM" id="MobiDB-lite"/>
    </source>
</evidence>
<evidence type="ECO:0000313" key="5">
    <source>
        <dbReference type="Proteomes" id="UP000002524"/>
    </source>
</evidence>
<dbReference type="EnsemblBacteria" id="AAF12675">
    <property type="protein sequence ID" value="AAF12675"/>
    <property type="gene ID" value="DR_C0038"/>
</dbReference>
<dbReference type="PANTHER" id="PTHR30624:SF4">
    <property type="entry name" value="METALLOPROTEASE TLDD"/>
    <property type="match status" value="1"/>
</dbReference>
<dbReference type="GO" id="GO:0008237">
    <property type="term" value="F:metallopeptidase activity"/>
    <property type="evidence" value="ECO:0007669"/>
    <property type="project" value="InterPro"/>
</dbReference>
<dbReference type="PANTHER" id="PTHR30624">
    <property type="entry name" value="UNCHARACTERIZED PROTEIN TLDD AND PMBA"/>
    <property type="match status" value="1"/>
</dbReference>
<reference evidence="4 5" key="1">
    <citation type="journal article" date="1999" name="Science">
        <title>Genome sequence of the radioresistant bacterium Deinococcus radiodurans R1.</title>
        <authorList>
            <person name="White O."/>
            <person name="Eisen J.A."/>
            <person name="Heidelberg J.F."/>
            <person name="Hickey E.K."/>
            <person name="Peterson J.D."/>
            <person name="Dodson R.J."/>
            <person name="Haft D.H."/>
            <person name="Gwinn M.L."/>
            <person name="Nelson W.C."/>
            <person name="Richardson D.L."/>
            <person name="Moffat K.S."/>
            <person name="Qin H."/>
            <person name="Jiang L."/>
            <person name="Pamphile W."/>
            <person name="Crosby M."/>
            <person name="Shen M."/>
            <person name="Vamathevan J.J."/>
            <person name="Lam P."/>
            <person name="McDonald L."/>
            <person name="Utterback T."/>
            <person name="Zalewski C."/>
            <person name="Makarova K.S."/>
            <person name="Aravind L."/>
            <person name="Daly M.J."/>
            <person name="Minton K.W."/>
            <person name="Fleischmann R.D."/>
            <person name="Ketchum K.A."/>
            <person name="Nelson K.E."/>
            <person name="Salzberg S."/>
            <person name="Smith H.O."/>
            <person name="Venter J.C."/>
            <person name="Fraser C.M."/>
        </authorList>
    </citation>
    <scope>NUCLEOTIDE SEQUENCE [LARGE SCALE GENOMIC DNA]</scope>
    <source>
        <strain evidence="5">ATCC 13939 / DSM 20539 / JCM 16871 / LMG 4051 / NBRC 15346 / NCIMB 9279 / R1 / VKM B-1422</strain>
        <plasmid evidence="5">Plasmid CP1</plasmid>
    </source>
</reference>
<protein>
    <recommendedName>
        <fullName evidence="3">Metalloprotease TldD/E C-terminal domain-containing protein</fullName>
    </recommendedName>
</protein>
<evidence type="ECO:0000256" key="1">
    <source>
        <dbReference type="ARBA" id="ARBA00005836"/>
    </source>
</evidence>
<evidence type="ECO:0000313" key="4">
    <source>
        <dbReference type="EMBL" id="AAF12675.1"/>
    </source>
</evidence>
<dbReference type="InterPro" id="IPR036059">
    <property type="entry name" value="TldD/PmbA_sf"/>
</dbReference>